<dbReference type="GO" id="GO:0004869">
    <property type="term" value="F:cysteine-type endopeptidase inhibitor activity"/>
    <property type="evidence" value="ECO:0007669"/>
    <property type="project" value="InterPro"/>
</dbReference>
<evidence type="ECO:0000259" key="2">
    <source>
        <dbReference type="Pfam" id="PF00031"/>
    </source>
</evidence>
<feature type="signal peptide" evidence="1">
    <location>
        <begin position="1"/>
        <end position="17"/>
    </location>
</feature>
<accession>A0A814R5F5</accession>
<dbReference type="Pfam" id="PF00031">
    <property type="entry name" value="Cystatin"/>
    <property type="match status" value="1"/>
</dbReference>
<dbReference type="InterPro" id="IPR046350">
    <property type="entry name" value="Cystatin_sf"/>
</dbReference>
<dbReference type="AlphaFoldDB" id="A0A814R5F5"/>
<sequence length="96" mass="10749">MKFEFLILLSLSVSAYCQFQCIQKESPQVEQGEQIMTGAPKPLSIEELNSKTITEAAQNGTHLFNLQDKSTKNYYKLVCIKSGTSQLVAGDIYKLK</sequence>
<dbReference type="InterPro" id="IPR000010">
    <property type="entry name" value="Cystatin_dom"/>
</dbReference>
<name>A0A814R5F5_9BILA</name>
<dbReference type="EMBL" id="CAJNOC010009432">
    <property type="protein sequence ID" value="CAF1128941.1"/>
    <property type="molecule type" value="Genomic_DNA"/>
</dbReference>
<feature type="chain" id="PRO_5032801907" description="Cystatin domain-containing protein" evidence="1">
    <location>
        <begin position="18"/>
        <end position="96"/>
    </location>
</feature>
<feature type="non-terminal residue" evidence="3">
    <location>
        <position position="96"/>
    </location>
</feature>
<evidence type="ECO:0000313" key="4">
    <source>
        <dbReference type="Proteomes" id="UP000663879"/>
    </source>
</evidence>
<keyword evidence="1" id="KW-0732">Signal</keyword>
<dbReference type="SUPFAM" id="SSF54403">
    <property type="entry name" value="Cystatin/monellin"/>
    <property type="match status" value="1"/>
</dbReference>
<proteinExistence type="predicted"/>
<feature type="domain" description="Cystatin" evidence="2">
    <location>
        <begin position="47"/>
        <end position="96"/>
    </location>
</feature>
<dbReference type="Gene3D" id="3.10.450.10">
    <property type="match status" value="1"/>
</dbReference>
<evidence type="ECO:0000256" key="1">
    <source>
        <dbReference type="SAM" id="SignalP"/>
    </source>
</evidence>
<organism evidence="3 4">
    <name type="scientific">Brachionus calyciflorus</name>
    <dbReference type="NCBI Taxonomy" id="104777"/>
    <lineage>
        <taxon>Eukaryota</taxon>
        <taxon>Metazoa</taxon>
        <taxon>Spiralia</taxon>
        <taxon>Gnathifera</taxon>
        <taxon>Rotifera</taxon>
        <taxon>Eurotatoria</taxon>
        <taxon>Monogononta</taxon>
        <taxon>Pseudotrocha</taxon>
        <taxon>Ploima</taxon>
        <taxon>Brachionidae</taxon>
        <taxon>Brachionus</taxon>
    </lineage>
</organism>
<dbReference type="Proteomes" id="UP000663879">
    <property type="component" value="Unassembled WGS sequence"/>
</dbReference>
<gene>
    <name evidence="3" type="ORF">OXX778_LOCUS22385</name>
</gene>
<keyword evidence="4" id="KW-1185">Reference proteome</keyword>
<evidence type="ECO:0000313" key="3">
    <source>
        <dbReference type="EMBL" id="CAF1128941.1"/>
    </source>
</evidence>
<protein>
    <recommendedName>
        <fullName evidence="2">Cystatin domain-containing protein</fullName>
    </recommendedName>
</protein>
<comment type="caution">
    <text evidence="3">The sequence shown here is derived from an EMBL/GenBank/DDBJ whole genome shotgun (WGS) entry which is preliminary data.</text>
</comment>
<reference evidence="3" key="1">
    <citation type="submission" date="2021-02" db="EMBL/GenBank/DDBJ databases">
        <authorList>
            <person name="Nowell W R."/>
        </authorList>
    </citation>
    <scope>NUCLEOTIDE SEQUENCE</scope>
    <source>
        <strain evidence="3">Ploen Becks lab</strain>
    </source>
</reference>